<dbReference type="InterPro" id="IPR021109">
    <property type="entry name" value="Peptidase_aspartic_dom_sf"/>
</dbReference>
<dbReference type="GO" id="GO:0003964">
    <property type="term" value="F:RNA-directed DNA polymerase activity"/>
    <property type="evidence" value="ECO:0007669"/>
    <property type="project" value="UniProtKB-KW"/>
</dbReference>
<dbReference type="FunFam" id="3.30.70.270:FF:000020">
    <property type="entry name" value="Transposon Tf2-6 polyprotein-like Protein"/>
    <property type="match status" value="1"/>
</dbReference>
<keyword evidence="4" id="KW-0540">Nuclease</keyword>
<feature type="region of interest" description="Disordered" evidence="9">
    <location>
        <begin position="308"/>
        <end position="329"/>
    </location>
</feature>
<dbReference type="InterPro" id="IPR036397">
    <property type="entry name" value="RNaseH_sf"/>
</dbReference>
<dbReference type="PROSITE" id="PS50878">
    <property type="entry name" value="RT_POL"/>
    <property type="match status" value="1"/>
</dbReference>
<dbReference type="Pfam" id="PF17919">
    <property type="entry name" value="RT_RNaseH_2"/>
    <property type="match status" value="1"/>
</dbReference>
<dbReference type="InterPro" id="IPR055510">
    <property type="entry name" value="DUF7083"/>
</dbReference>
<reference evidence="13" key="1">
    <citation type="submission" date="2020-12" db="UniProtKB">
        <authorList>
            <consortium name="WormBaseParasite"/>
        </authorList>
    </citation>
    <scope>IDENTIFICATION</scope>
    <source>
        <strain evidence="13">MHco3</strain>
    </source>
</reference>
<feature type="region of interest" description="Disordered" evidence="9">
    <location>
        <begin position="1337"/>
        <end position="1404"/>
    </location>
</feature>
<keyword evidence="5" id="KW-0378">Hydrolase</keyword>
<dbReference type="Pfam" id="PF00078">
    <property type="entry name" value="RVT_1"/>
    <property type="match status" value="1"/>
</dbReference>
<proteinExistence type="predicted"/>
<evidence type="ECO:0000259" key="10">
    <source>
        <dbReference type="PROSITE" id="PS50878"/>
    </source>
</evidence>
<dbReference type="InterPro" id="IPR050951">
    <property type="entry name" value="Retrovirus_Pol_polyprotein"/>
</dbReference>
<dbReference type="PROSITE" id="PS50994">
    <property type="entry name" value="INTEGRASE"/>
    <property type="match status" value="1"/>
</dbReference>
<dbReference type="CDD" id="cd01647">
    <property type="entry name" value="RT_LTR"/>
    <property type="match status" value="1"/>
</dbReference>
<dbReference type="InterPro" id="IPR000477">
    <property type="entry name" value="RT_dom"/>
</dbReference>
<evidence type="ECO:0000256" key="1">
    <source>
        <dbReference type="ARBA" id="ARBA00012493"/>
    </source>
</evidence>
<dbReference type="InterPro" id="IPR043128">
    <property type="entry name" value="Rev_trsase/Diguanyl_cyclase"/>
</dbReference>
<dbReference type="OrthoDB" id="5856680at2759"/>
<name>A0A7I4Y0B9_HAECO</name>
<dbReference type="SUPFAM" id="SSF56672">
    <property type="entry name" value="DNA/RNA polymerases"/>
    <property type="match status" value="1"/>
</dbReference>
<dbReference type="Gene3D" id="2.40.70.10">
    <property type="entry name" value="Acid Proteases"/>
    <property type="match status" value="1"/>
</dbReference>
<evidence type="ECO:0000256" key="3">
    <source>
        <dbReference type="ARBA" id="ARBA00022695"/>
    </source>
</evidence>
<dbReference type="SUPFAM" id="SSF50630">
    <property type="entry name" value="Acid proteases"/>
    <property type="match status" value="1"/>
</dbReference>
<keyword evidence="12" id="KW-1185">Reference proteome</keyword>
<feature type="compositionally biased region" description="Polar residues" evidence="9">
    <location>
        <begin position="1342"/>
        <end position="1377"/>
    </location>
</feature>
<dbReference type="Proteomes" id="UP000025227">
    <property type="component" value="Unplaced"/>
</dbReference>
<feature type="domain" description="Reverse transcriptase" evidence="10">
    <location>
        <begin position="528"/>
        <end position="706"/>
    </location>
</feature>
<dbReference type="InterPro" id="IPR043502">
    <property type="entry name" value="DNA/RNA_pol_sf"/>
</dbReference>
<dbReference type="EC" id="2.7.7.49" evidence="1"/>
<dbReference type="SUPFAM" id="SSF53098">
    <property type="entry name" value="Ribonuclease H-like"/>
    <property type="match status" value="1"/>
</dbReference>
<accession>A0A7I4Y0B9</accession>
<dbReference type="InterPro" id="IPR001584">
    <property type="entry name" value="Integrase_cat-core"/>
</dbReference>
<dbReference type="GO" id="GO:0003676">
    <property type="term" value="F:nucleic acid binding"/>
    <property type="evidence" value="ECO:0007669"/>
    <property type="project" value="InterPro"/>
</dbReference>
<evidence type="ECO:0000313" key="12">
    <source>
        <dbReference type="Proteomes" id="UP000025227"/>
    </source>
</evidence>
<feature type="coiled-coil region" evidence="8">
    <location>
        <begin position="26"/>
        <end position="60"/>
    </location>
</feature>
<evidence type="ECO:0000256" key="9">
    <source>
        <dbReference type="SAM" id="MobiDB-lite"/>
    </source>
</evidence>
<evidence type="ECO:0000256" key="2">
    <source>
        <dbReference type="ARBA" id="ARBA00022679"/>
    </source>
</evidence>
<evidence type="ECO:0000256" key="6">
    <source>
        <dbReference type="ARBA" id="ARBA00022918"/>
    </source>
</evidence>
<dbReference type="InterPro" id="IPR041588">
    <property type="entry name" value="Integrase_H2C2"/>
</dbReference>
<dbReference type="FunFam" id="3.30.420.10:FF:000131">
    <property type="entry name" value="Protein CBG26278"/>
    <property type="match status" value="1"/>
</dbReference>
<sequence>MPKNHDMSGDAPATSKDVPPWVAQFLAVFQQQNEQVQQQNQRVQQQNQALQQQMQQLLAVLVEQKLGPEQSPTKQQPPDAYGDLMRDLPYFNYDEDDDSTFDAWYKRYGPVIDDRGSSLSDDRKRNLIIDKLDKATYKTYSEHVLPLKPRDIDLPTTVETLAKLFGPKKTLIRRRFEFLQSSCPPMSGTHIPYRDFGNTIKKKFEEACMKDVDSESLKCLVFVSGLTDSSHSEMRLRLLNKMNRLKESDPLPVLDDFISECETFVTLRSDNRTMETKEINAAHQRKPIKKQRYPKRVSFRDRSFCEDQEATSDKRNRKSFSTQRTRTKSLKRKLRCKNVAITARDARTYMKVLINGEPTRLQLDTGADITMISRKTWRKIGSPILSQDIAIVKTADGSPMHIHGCFDTEFTIFDRNHQPIPGRGKCYVTETTDLLGLEWCMQMPDYRQLKDQYNCRHATATLHNNRTELIAYLRTHFANVFAPGLGRCTKTKAKLFLKPGAQPVYRKKRPVPFASQPAVDAEIDRLVQEGVLTAVDHSDWAAPIVVVKKSNGSIRLCADYSTGLNDSLSLHQHPLPTTEEIFTKLNGGQLFSQIDLADAYLQIEVDEVSKELLTINTHRGLFRYNRLPFGVKSAPGIFQQIIDSMIAGLDGVAAYLDDIIVTGRTTMEHLHNLEALLRRIEQYGFRVREEKCHFMMTEIHYLGNIIDASGRRPHPEKIQAITKMPRPDNVAQLRSFLGMLNYYGTFIPEMRQLRAPLDALLKKDVPFKWSQECQTAFEKAKEILTSPLLLTHYDPKLDLIVAADASDYGIGAVILHRFPDGTEKAISHASRNLTEAEKKYGQIEKEGLALVYAVRKFHRYLLGRQFTLLTDHKPLLSIFGSKKGLPAYTANRLLRWSLILRGYDFKIEYRKTTDFGQADALSRLIAEQAEESEDIVIAAASHEAELECKAVKTQVPIDANLIAEESVKDETLKDVIQYVREDKWPKKPPLKIKSYFALRHSLSLHDDCLFFGPRIVIPSKFQNRVLALLHEGHPGMSRMKSLARCYVYWTNITKDIENFVRKCTSCQEVAKAPVKTELFTWLKEEKPWSRIHVDFAGPIHGKMFRIVVDAYSKWPEVIEMSTTTSKATIRQLSRLFAQFGYPETLVSDNGSQFTSTDFTEFCKANGIAHLRSPPYHPQSNGQAERFVDTFKRALEKLKNSETTTEAVQKFLLSYRSTPCTSSPEGRSPAENFLRHQLRTPLTLLTMPRHTTAERDKNMEDQFNRHHGTRPKSFEPEDTVWVMDFRRGGKKWIPAKVLSRHGHAVYDVLIKEAVERRHANQMRPRIPEEVQATLLDTVDSPLHPTNPTVQNQSPTPVADETSSVWENDTSNATISPNKPTEERQPRRIRQPPSRLQVKPSLKSYT</sequence>
<dbReference type="Pfam" id="PF17921">
    <property type="entry name" value="Integrase_H2C2"/>
    <property type="match status" value="1"/>
</dbReference>
<dbReference type="InterPro" id="IPR012337">
    <property type="entry name" value="RNaseH-like_sf"/>
</dbReference>
<evidence type="ECO:0000256" key="8">
    <source>
        <dbReference type="SAM" id="Coils"/>
    </source>
</evidence>
<dbReference type="Pfam" id="PF23309">
    <property type="entry name" value="DUF7083"/>
    <property type="match status" value="1"/>
</dbReference>
<evidence type="ECO:0000256" key="4">
    <source>
        <dbReference type="ARBA" id="ARBA00022722"/>
    </source>
</evidence>
<evidence type="ECO:0000256" key="5">
    <source>
        <dbReference type="ARBA" id="ARBA00022759"/>
    </source>
</evidence>
<dbReference type="Gene3D" id="3.10.10.10">
    <property type="entry name" value="HIV Type 1 Reverse Transcriptase, subunit A, domain 1"/>
    <property type="match status" value="1"/>
</dbReference>
<dbReference type="WBParaSite" id="HCON_00032020-00001">
    <property type="protein sequence ID" value="HCON_00032020-00001"/>
    <property type="gene ID" value="HCON_00032020"/>
</dbReference>
<dbReference type="Gene3D" id="3.30.420.10">
    <property type="entry name" value="Ribonuclease H-like superfamily/Ribonuclease H"/>
    <property type="match status" value="1"/>
</dbReference>
<dbReference type="GO" id="GO:0042575">
    <property type="term" value="C:DNA polymerase complex"/>
    <property type="evidence" value="ECO:0007669"/>
    <property type="project" value="UniProtKB-ARBA"/>
</dbReference>
<dbReference type="SUPFAM" id="SSF81995">
    <property type="entry name" value="beta-sandwich domain of Sec23/24"/>
    <property type="match status" value="1"/>
</dbReference>
<dbReference type="GO" id="GO:0004519">
    <property type="term" value="F:endonuclease activity"/>
    <property type="evidence" value="ECO:0007669"/>
    <property type="project" value="UniProtKB-KW"/>
</dbReference>
<evidence type="ECO:0000313" key="13">
    <source>
        <dbReference type="WBParaSite" id="HCON_00032020-00001"/>
    </source>
</evidence>
<dbReference type="Pfam" id="PF13975">
    <property type="entry name" value="gag-asp_proteas"/>
    <property type="match status" value="1"/>
</dbReference>
<keyword evidence="2" id="KW-0808">Transferase</keyword>
<keyword evidence="3" id="KW-0548">Nucleotidyltransferase</keyword>
<evidence type="ECO:0000256" key="7">
    <source>
        <dbReference type="ARBA" id="ARBA00023268"/>
    </source>
</evidence>
<feature type="domain" description="Integrase catalytic" evidence="11">
    <location>
        <begin position="1083"/>
        <end position="1236"/>
    </location>
</feature>
<keyword evidence="8" id="KW-0175">Coiled coil</keyword>
<dbReference type="FunFam" id="3.10.20.370:FF:000001">
    <property type="entry name" value="Retrovirus-related Pol polyprotein from transposon 17.6-like protein"/>
    <property type="match status" value="1"/>
</dbReference>
<dbReference type="InterPro" id="IPR041577">
    <property type="entry name" value="RT_RNaseH_2"/>
</dbReference>
<keyword evidence="5" id="KW-0255">Endonuclease</keyword>
<dbReference type="CDD" id="cd09274">
    <property type="entry name" value="RNase_HI_RT_Ty3"/>
    <property type="match status" value="1"/>
</dbReference>
<dbReference type="Gene3D" id="1.10.340.70">
    <property type="match status" value="1"/>
</dbReference>
<dbReference type="Gene3D" id="3.30.70.270">
    <property type="match status" value="2"/>
</dbReference>
<dbReference type="OMA" id="YCESISI"/>
<keyword evidence="6" id="KW-0695">RNA-directed DNA polymerase</keyword>
<dbReference type="FunFam" id="1.10.340.70:FF:000003">
    <property type="entry name" value="Protein CBG25708"/>
    <property type="match status" value="1"/>
</dbReference>
<organism evidence="12 13">
    <name type="scientific">Haemonchus contortus</name>
    <name type="common">Barber pole worm</name>
    <dbReference type="NCBI Taxonomy" id="6289"/>
    <lineage>
        <taxon>Eukaryota</taxon>
        <taxon>Metazoa</taxon>
        <taxon>Ecdysozoa</taxon>
        <taxon>Nematoda</taxon>
        <taxon>Chromadorea</taxon>
        <taxon>Rhabditida</taxon>
        <taxon>Rhabditina</taxon>
        <taxon>Rhabditomorpha</taxon>
        <taxon>Strongyloidea</taxon>
        <taxon>Trichostrongylidae</taxon>
        <taxon>Haemonchus</taxon>
    </lineage>
</organism>
<dbReference type="PANTHER" id="PTHR37984:SF5">
    <property type="entry name" value="PROTEIN NYNRIN-LIKE"/>
    <property type="match status" value="1"/>
</dbReference>
<protein>
    <recommendedName>
        <fullName evidence="1">RNA-directed DNA polymerase</fullName>
        <ecNumber evidence="1">2.7.7.49</ecNumber>
    </recommendedName>
</protein>
<dbReference type="Pfam" id="PF00665">
    <property type="entry name" value="rve"/>
    <property type="match status" value="1"/>
</dbReference>
<dbReference type="GO" id="GO:0015074">
    <property type="term" value="P:DNA integration"/>
    <property type="evidence" value="ECO:0007669"/>
    <property type="project" value="InterPro"/>
</dbReference>
<keyword evidence="7" id="KW-0511">Multifunctional enzyme</keyword>
<dbReference type="PANTHER" id="PTHR37984">
    <property type="entry name" value="PROTEIN CBG26694"/>
    <property type="match status" value="1"/>
</dbReference>
<evidence type="ECO:0000259" key="11">
    <source>
        <dbReference type="PROSITE" id="PS50994"/>
    </source>
</evidence>